<comment type="similarity">
    <text evidence="1">Belongs to the CDV3 family.</text>
</comment>
<dbReference type="PANTHER" id="PTHR16284:SF13">
    <property type="entry name" value="PROTEIN CDV3 HOMOLOG"/>
    <property type="match status" value="1"/>
</dbReference>
<feature type="compositionally biased region" description="Basic and acidic residues" evidence="2">
    <location>
        <begin position="205"/>
        <end position="216"/>
    </location>
</feature>
<feature type="compositionally biased region" description="Basic residues" evidence="2">
    <location>
        <begin position="15"/>
        <end position="24"/>
    </location>
</feature>
<feature type="compositionally biased region" description="Basic and acidic residues" evidence="2">
    <location>
        <begin position="26"/>
        <end position="62"/>
    </location>
</feature>
<evidence type="ECO:0000256" key="1">
    <source>
        <dbReference type="ARBA" id="ARBA00006062"/>
    </source>
</evidence>
<evidence type="ECO:0000313" key="3">
    <source>
        <dbReference type="EMBL" id="CAL1679901.1"/>
    </source>
</evidence>
<dbReference type="Proteomes" id="UP001497644">
    <property type="component" value="Chromosome 2"/>
</dbReference>
<evidence type="ECO:0008006" key="5">
    <source>
        <dbReference type="Google" id="ProtNLM"/>
    </source>
</evidence>
<dbReference type="AlphaFoldDB" id="A0AAV2NKR6"/>
<evidence type="ECO:0000256" key="2">
    <source>
        <dbReference type="SAM" id="MobiDB-lite"/>
    </source>
</evidence>
<dbReference type="GO" id="GO:0005737">
    <property type="term" value="C:cytoplasm"/>
    <property type="evidence" value="ECO:0007669"/>
    <property type="project" value="TreeGrafter"/>
</dbReference>
<dbReference type="Pfam" id="PF15359">
    <property type="entry name" value="CDV3"/>
    <property type="match status" value="1"/>
</dbReference>
<dbReference type="InterPro" id="IPR026806">
    <property type="entry name" value="CDV3"/>
</dbReference>
<feature type="compositionally biased region" description="Basic and acidic residues" evidence="2">
    <location>
        <begin position="1"/>
        <end position="14"/>
    </location>
</feature>
<gene>
    <name evidence="3" type="ORF">LPLAT_LOCUS6012</name>
</gene>
<accession>A0AAV2NKR6</accession>
<proteinExistence type="inferred from homology"/>
<reference evidence="3" key="1">
    <citation type="submission" date="2024-04" db="EMBL/GenBank/DDBJ databases">
        <authorList>
            <consortium name="Molecular Ecology Group"/>
        </authorList>
    </citation>
    <scope>NUCLEOTIDE SEQUENCE</scope>
</reference>
<dbReference type="PANTHER" id="PTHR16284">
    <property type="entry name" value="PROTEIN CDV3 HOMOLOG"/>
    <property type="match status" value="1"/>
</dbReference>
<feature type="compositionally biased region" description="Polar residues" evidence="2">
    <location>
        <begin position="218"/>
        <end position="232"/>
    </location>
</feature>
<feature type="compositionally biased region" description="Polar residues" evidence="2">
    <location>
        <begin position="190"/>
        <end position="199"/>
    </location>
</feature>
<keyword evidence="4" id="KW-1185">Reference proteome</keyword>
<organism evidence="3 4">
    <name type="scientific">Lasius platythorax</name>
    <dbReference type="NCBI Taxonomy" id="488582"/>
    <lineage>
        <taxon>Eukaryota</taxon>
        <taxon>Metazoa</taxon>
        <taxon>Ecdysozoa</taxon>
        <taxon>Arthropoda</taxon>
        <taxon>Hexapoda</taxon>
        <taxon>Insecta</taxon>
        <taxon>Pterygota</taxon>
        <taxon>Neoptera</taxon>
        <taxon>Endopterygota</taxon>
        <taxon>Hymenoptera</taxon>
        <taxon>Apocrita</taxon>
        <taxon>Aculeata</taxon>
        <taxon>Formicoidea</taxon>
        <taxon>Formicidae</taxon>
        <taxon>Formicinae</taxon>
        <taxon>Lasius</taxon>
        <taxon>Lasius</taxon>
    </lineage>
</organism>
<dbReference type="EMBL" id="OZ034825">
    <property type="protein sequence ID" value="CAL1679901.1"/>
    <property type="molecule type" value="Genomic_DNA"/>
</dbReference>
<feature type="region of interest" description="Disordered" evidence="2">
    <location>
        <begin position="1"/>
        <end position="250"/>
    </location>
</feature>
<name>A0AAV2NKR6_9HYME</name>
<evidence type="ECO:0000313" key="4">
    <source>
        <dbReference type="Proteomes" id="UP001497644"/>
    </source>
</evidence>
<sequence>MADHGVNLDDFFAKKDRKKAKGKKFATTDDVAKKLEETGKRVEKPKPKEKPANPEGEESQHTEDEDEWKEFEEEKKDYSGLKIGHLTVNDSIDAESDDERGAGENSSDGESGEGGTKHSGPWKKPDLSTASSTEVPEVTVAPPAPPVVSTGSSYKAPHLRNQSTFTSPRPRGRNVAPDIHSEEYFPTLNAKPQQSNGSNPWGRKRRDEGTFEEVVRNRGSSRSHNVTESQVQVPKLSLGNKYGALSQDQS</sequence>
<protein>
    <recommendedName>
        <fullName evidence="5">Protein CDV3 homolog</fullName>
    </recommendedName>
</protein>